<evidence type="ECO:0000259" key="11">
    <source>
        <dbReference type="PROSITE" id="PS50158"/>
    </source>
</evidence>
<feature type="region of interest" description="Disordered" evidence="10">
    <location>
        <begin position="1157"/>
        <end position="1210"/>
    </location>
</feature>
<feature type="region of interest" description="Disordered" evidence="10">
    <location>
        <begin position="38"/>
        <end position="68"/>
    </location>
</feature>
<evidence type="ECO:0000256" key="2">
    <source>
        <dbReference type="ARBA" id="ARBA00022574"/>
    </source>
</evidence>
<dbReference type="PROSITE" id="PS00678">
    <property type="entry name" value="WD_REPEATS_1"/>
    <property type="match status" value="1"/>
</dbReference>
<name>A0A7J6LFC1_PEROL</name>
<feature type="region of interest" description="Disordered" evidence="10">
    <location>
        <begin position="1523"/>
        <end position="1545"/>
    </location>
</feature>
<dbReference type="PANTHER" id="PTHR12341">
    <property type="entry name" value="5'-&gt;3' EXORIBONUCLEASE"/>
    <property type="match status" value="1"/>
</dbReference>
<dbReference type="Gene3D" id="1.25.40.1050">
    <property type="match status" value="1"/>
</dbReference>
<dbReference type="CDD" id="cd18673">
    <property type="entry name" value="PIN_XRN1-2-like"/>
    <property type="match status" value="1"/>
</dbReference>
<dbReference type="PRINTS" id="PR00320">
    <property type="entry name" value="GPROTEINBRPT"/>
</dbReference>
<protein>
    <submittedName>
        <fullName evidence="12">5'-3' exoribonuclease 2</fullName>
    </submittedName>
</protein>
<reference evidence="12 13" key="1">
    <citation type="submission" date="2020-04" db="EMBL/GenBank/DDBJ databases">
        <title>Perkinsus olseni comparative genomics.</title>
        <authorList>
            <person name="Bogema D.R."/>
        </authorList>
    </citation>
    <scope>NUCLEOTIDE SEQUENCE [LARGE SCALE GENOMIC DNA]</scope>
    <source>
        <strain evidence="12">ATCC PRA-31</strain>
    </source>
</reference>
<keyword evidence="5" id="KW-0378">Hydrolase</keyword>
<dbReference type="Pfam" id="PF03159">
    <property type="entry name" value="XRN_N"/>
    <property type="match status" value="1"/>
</dbReference>
<feature type="region of interest" description="Disordered" evidence="10">
    <location>
        <begin position="1571"/>
        <end position="1590"/>
    </location>
</feature>
<dbReference type="EMBL" id="JABANN010000511">
    <property type="protein sequence ID" value="KAF4657651.1"/>
    <property type="molecule type" value="Genomic_DNA"/>
</dbReference>
<dbReference type="InterPro" id="IPR020472">
    <property type="entry name" value="WD40_PAC1"/>
</dbReference>
<keyword evidence="3" id="KW-0540">Nuclease</keyword>
<keyword evidence="2 9" id="KW-0853">WD repeat</keyword>
<accession>A0A7J6LFC1</accession>
<evidence type="ECO:0000256" key="3">
    <source>
        <dbReference type="ARBA" id="ARBA00022722"/>
    </source>
</evidence>
<proteinExistence type="predicted"/>
<keyword evidence="1" id="KW-0698">rRNA processing</keyword>
<dbReference type="InterPro" id="IPR027073">
    <property type="entry name" value="5_3_exoribonuclease"/>
</dbReference>
<feature type="compositionally biased region" description="Basic residues" evidence="10">
    <location>
        <begin position="221"/>
        <end position="232"/>
    </location>
</feature>
<dbReference type="Proteomes" id="UP000572268">
    <property type="component" value="Unassembled WGS sequence"/>
</dbReference>
<organism evidence="12 13">
    <name type="scientific">Perkinsus olseni</name>
    <name type="common">Perkinsus atlanticus</name>
    <dbReference type="NCBI Taxonomy" id="32597"/>
    <lineage>
        <taxon>Eukaryota</taxon>
        <taxon>Sar</taxon>
        <taxon>Alveolata</taxon>
        <taxon>Perkinsozoa</taxon>
        <taxon>Perkinsea</taxon>
        <taxon>Perkinsida</taxon>
        <taxon>Perkinsidae</taxon>
        <taxon>Perkinsus</taxon>
    </lineage>
</organism>
<dbReference type="GO" id="GO:0006364">
    <property type="term" value="P:rRNA processing"/>
    <property type="evidence" value="ECO:0007669"/>
    <property type="project" value="UniProtKB-KW"/>
</dbReference>
<feature type="repeat" description="WD" evidence="9">
    <location>
        <begin position="285"/>
        <end position="327"/>
    </location>
</feature>
<evidence type="ECO:0000256" key="6">
    <source>
        <dbReference type="ARBA" id="ARBA00022839"/>
    </source>
</evidence>
<dbReference type="PROSITE" id="PS50294">
    <property type="entry name" value="WD_REPEATS_REGION"/>
    <property type="match status" value="1"/>
</dbReference>
<feature type="compositionally biased region" description="Basic and acidic residues" evidence="10">
    <location>
        <begin position="57"/>
        <end position="67"/>
    </location>
</feature>
<feature type="region of interest" description="Disordered" evidence="10">
    <location>
        <begin position="221"/>
        <end position="243"/>
    </location>
</feature>
<keyword evidence="8" id="KW-0479">Metal-binding</keyword>
<dbReference type="GO" id="GO:0004534">
    <property type="term" value="F:5'-3' RNA exonuclease activity"/>
    <property type="evidence" value="ECO:0007669"/>
    <property type="project" value="TreeGrafter"/>
</dbReference>
<evidence type="ECO:0000256" key="9">
    <source>
        <dbReference type="PROSITE-ProRule" id="PRU00221"/>
    </source>
</evidence>
<sequence length="1679" mass="186373">MDSKSTITSIRWLPRAAMNSGNVEAADSAREQRKKLLEEQLQQQKAHGDEGDAEDDAAAKSIEKEFNMDDYDDEVETDRFANLFVELDQDARLTKEKDPYMTGDDDVGSEAGSEGPDDYYTIKDSDLMFVAANAEDDACSLEVYLYDTKQGGMYVHHDLLLTSYPLCTAWLPKVAGSAQGSESFLAVGTFDQSIDIWDVSLMDCMEPTATLGVCKAEMKGKSKKRRNKKKNVTKNANGISPQTHTGPVMCLDVSRVAPTALASGSADETVKVWDLMTTKPVCTLEEAHNGKVQCVSWSLEQDSILASAGYDRTVTVSDIKAGKTVAKATLPQGSGDPEAMMWLRRNPNELLLSTELGHVMCFDSRKGSLDKPIWTMQAHDIACTSMADTATPDCSMLLTCGVDGYAKIWDMGAGTAAPKLVYQRNLGVGPLFQAQSSDDAPNYCVFAGQAPVLWDVTDTGVICSAFPNLPGAQDEDAGKSEVRRADRDEDDDDAAAAAPMGDDEDDIDMEAEDEDGRQRGRRPPKTVRTDDNDRAILDLKVQRDQLEIHKRKLRVQVGMDEQAARRCIREKNKQVALLALRKKKHHEQLLDETEGYLAKVAELIGSVEMARVQADVVSALATGTKALKDIQNEIGGVEYVDQLLQDNADAQAEMAEISSALTGAGVPEDDADCLAELDRINEELAVDATNRIPAAPKKPLPEVIKDAVEKACIEVPGEGGDGANTYDIPVDFEEPNPNGIEFDNLYLDLNGIIHPCCHPEDGMTPENEDVMFLNIMRYVDRLVRIVRPRKLLYVAIDGVAPRAKMNQQRARRFKAAREATEQMKEEEKLRRQMVKEGREPPSKKGVPWDSNVITPGTPFLDRVAQMLQWYISDRMTNDPLWQLLGFRCILSDAGSPGEGEHKIMDFIRKQRMMEGYNPNTTHMLYGADADLIMLGLATHEISFYIIREVVLKPEERKCYLCGKVGHLPSECTGDDQQPDLGDDAEEDENMLEMKPFQIISLPVLREYLIEQFTTAFCPPNQKCILPFPFDIERVIDDFVFMCFFVGNDFLPHLPSLNIRDGSIDQMICLYVEILPTLTDYLTCQGEVNLVQVEVFLDYLGRVEDEVFRRRLARDDRFKQQRLQGRYINQKGGGANSSRTKRPLEDANVLQARKLLAALADPTSDTEKEKPKKVPAEPAEVPTGKQGRHRTTLTEEENATPPVFPQSDEEKNEEHLDSAEVIEFQETVRQRVRDKQDLGEKYPDRIRLGEGGEHSWKQRYYTDKFHVSQEDFADFIPRIRRAYVEGMCWVLQYYYQGVVSWDWFYPYHYAPFATDLVGCSTLECNKASYYTKGKPFLPLQQLMAVLPPRSGPPADIPLEMQKLMTEPNSCIIDFYPEDFALDLNGKKFTWQAVILLPFIVQDRLIAALQPYLDKLDGERKRRNTPKDARLFVHMNDTLAPQLQSVHDTHKEATIADLPYTDPNGHGSTLFGIAQPYAMGGKQESVPTVLVHGFPVKNPRVVSTVLLDPVKPDPERLHESKLLPGIREPTPTLNDGDLSETGRLRGFGGEPAKRMILQCLQRLGFQTRQQLSFGNASLSGPPPASGKGGKGYGKGYSSGGKGGGYYHNAGKGYGKGSYSEGKGSWGGKGYGGKGGPSPAGYAPGKGFMAGFRPPSPGFMKGGGYGGKGKGYDSWGKGYGGY</sequence>
<dbReference type="GO" id="GO:0000956">
    <property type="term" value="P:nuclear-transcribed mRNA catabolic process"/>
    <property type="evidence" value="ECO:0007669"/>
    <property type="project" value="TreeGrafter"/>
</dbReference>
<feature type="region of interest" description="Disordered" evidence="10">
    <location>
        <begin position="1122"/>
        <end position="1142"/>
    </location>
</feature>
<dbReference type="InterPro" id="IPR036322">
    <property type="entry name" value="WD40_repeat_dom_sf"/>
</dbReference>
<dbReference type="InterPro" id="IPR015943">
    <property type="entry name" value="WD40/YVTN_repeat-like_dom_sf"/>
</dbReference>
<feature type="region of interest" description="Disordered" evidence="10">
    <location>
        <begin position="95"/>
        <end position="116"/>
    </location>
</feature>
<dbReference type="SMART" id="SM00320">
    <property type="entry name" value="WD40"/>
    <property type="match status" value="4"/>
</dbReference>
<evidence type="ECO:0000256" key="4">
    <source>
        <dbReference type="ARBA" id="ARBA00022737"/>
    </source>
</evidence>
<dbReference type="PANTHER" id="PTHR12341:SF41">
    <property type="entry name" value="5'-3' EXORIBONUCLEASE 2"/>
    <property type="match status" value="1"/>
</dbReference>
<dbReference type="InterPro" id="IPR005024">
    <property type="entry name" value="Snf7_fam"/>
</dbReference>
<feature type="compositionally biased region" description="Acidic residues" evidence="10">
    <location>
        <begin position="501"/>
        <end position="515"/>
    </location>
</feature>
<dbReference type="GO" id="GO:0008270">
    <property type="term" value="F:zinc ion binding"/>
    <property type="evidence" value="ECO:0007669"/>
    <property type="project" value="UniProtKB-KW"/>
</dbReference>
<dbReference type="InterPro" id="IPR004859">
    <property type="entry name" value="Xrn1_N"/>
</dbReference>
<dbReference type="Pfam" id="PF03357">
    <property type="entry name" value="Snf7"/>
    <property type="match status" value="1"/>
</dbReference>
<keyword evidence="6" id="KW-0269">Exonuclease</keyword>
<evidence type="ECO:0000256" key="7">
    <source>
        <dbReference type="ARBA" id="ARBA00023054"/>
    </source>
</evidence>
<dbReference type="InterPro" id="IPR001878">
    <property type="entry name" value="Znf_CCHC"/>
</dbReference>
<keyword evidence="7" id="KW-0175">Coiled coil</keyword>
<feature type="repeat" description="WD" evidence="9">
    <location>
        <begin position="241"/>
        <end position="283"/>
    </location>
</feature>
<dbReference type="GO" id="GO:0007034">
    <property type="term" value="P:vacuolar transport"/>
    <property type="evidence" value="ECO:0007669"/>
    <property type="project" value="InterPro"/>
</dbReference>
<keyword evidence="4" id="KW-0677">Repeat</keyword>
<dbReference type="GO" id="GO:0003723">
    <property type="term" value="F:RNA binding"/>
    <property type="evidence" value="ECO:0007669"/>
    <property type="project" value="TreeGrafter"/>
</dbReference>
<dbReference type="PROSITE" id="PS50082">
    <property type="entry name" value="WD_REPEATS_2"/>
    <property type="match status" value="2"/>
</dbReference>
<evidence type="ECO:0000256" key="10">
    <source>
        <dbReference type="SAM" id="MobiDB-lite"/>
    </source>
</evidence>
<evidence type="ECO:0000256" key="1">
    <source>
        <dbReference type="ARBA" id="ARBA00022552"/>
    </source>
</evidence>
<dbReference type="Gene3D" id="3.40.50.12390">
    <property type="match status" value="2"/>
</dbReference>
<dbReference type="InterPro" id="IPR041412">
    <property type="entry name" value="Xrn1_helical"/>
</dbReference>
<evidence type="ECO:0000313" key="12">
    <source>
        <dbReference type="EMBL" id="KAF4657651.1"/>
    </source>
</evidence>
<dbReference type="InterPro" id="IPR001680">
    <property type="entry name" value="WD40_rpt"/>
</dbReference>
<dbReference type="Pfam" id="PF00400">
    <property type="entry name" value="WD40"/>
    <property type="match status" value="3"/>
</dbReference>
<dbReference type="InterPro" id="IPR019775">
    <property type="entry name" value="WD40_repeat_CS"/>
</dbReference>
<evidence type="ECO:0000256" key="8">
    <source>
        <dbReference type="PROSITE-ProRule" id="PRU00047"/>
    </source>
</evidence>
<dbReference type="Gene3D" id="2.130.10.10">
    <property type="entry name" value="YVTN repeat-like/Quinoprotein amine dehydrogenase"/>
    <property type="match status" value="2"/>
</dbReference>
<dbReference type="GO" id="GO:0005634">
    <property type="term" value="C:nucleus"/>
    <property type="evidence" value="ECO:0007669"/>
    <property type="project" value="TreeGrafter"/>
</dbReference>
<feature type="region of interest" description="Disordered" evidence="10">
    <location>
        <begin position="467"/>
        <end position="531"/>
    </location>
</feature>
<feature type="compositionally biased region" description="Basic and acidic residues" evidence="10">
    <location>
        <begin position="476"/>
        <end position="487"/>
    </location>
</feature>
<dbReference type="PROSITE" id="PS50158">
    <property type="entry name" value="ZF_CCHC"/>
    <property type="match status" value="1"/>
</dbReference>
<dbReference type="SUPFAM" id="SSF50978">
    <property type="entry name" value="WD40 repeat-like"/>
    <property type="match status" value="1"/>
</dbReference>
<keyword evidence="8" id="KW-0863">Zinc-finger</keyword>
<dbReference type="Pfam" id="PF17846">
    <property type="entry name" value="XRN_M"/>
    <property type="match status" value="1"/>
</dbReference>
<feature type="domain" description="CCHC-type" evidence="11">
    <location>
        <begin position="956"/>
        <end position="971"/>
    </location>
</feature>
<feature type="compositionally biased region" description="Basic and acidic residues" evidence="10">
    <location>
        <begin position="1164"/>
        <end position="1174"/>
    </location>
</feature>
<gene>
    <name evidence="12" type="primary">XRN2_1</name>
    <name evidence="12" type="ORF">FOL46_007339</name>
</gene>
<dbReference type="Gene3D" id="1.10.287.1060">
    <property type="entry name" value="ESAT-6-like"/>
    <property type="match status" value="1"/>
</dbReference>
<keyword evidence="8" id="KW-0862">Zinc</keyword>
<comment type="caution">
    <text evidence="12">The sequence shown here is derived from an EMBL/GenBank/DDBJ whole genome shotgun (WGS) entry which is preliminary data.</text>
</comment>
<evidence type="ECO:0000256" key="5">
    <source>
        <dbReference type="ARBA" id="ARBA00022801"/>
    </source>
</evidence>
<evidence type="ECO:0000313" key="13">
    <source>
        <dbReference type="Proteomes" id="UP000572268"/>
    </source>
</evidence>